<accession>A0ABV1NY63</accession>
<dbReference type="EMBL" id="JBEGDP010000007">
    <property type="protein sequence ID" value="MEQ7847392.1"/>
    <property type="molecule type" value="Genomic_DNA"/>
</dbReference>
<comment type="caution">
    <text evidence="3">The sequence shown here is derived from an EMBL/GenBank/DDBJ whole genome shotgun (WGS) entry which is preliminary data.</text>
</comment>
<keyword evidence="2" id="KW-0812">Transmembrane</keyword>
<organism evidence="3 4">
    <name type="scientific">Nocardioides kribbensis</name>
    <dbReference type="NCBI Taxonomy" id="305517"/>
    <lineage>
        <taxon>Bacteria</taxon>
        <taxon>Bacillati</taxon>
        <taxon>Actinomycetota</taxon>
        <taxon>Actinomycetes</taxon>
        <taxon>Propionibacteriales</taxon>
        <taxon>Nocardioidaceae</taxon>
        <taxon>Nocardioides</taxon>
    </lineage>
</organism>
<evidence type="ECO:0000256" key="1">
    <source>
        <dbReference type="SAM" id="MobiDB-lite"/>
    </source>
</evidence>
<evidence type="ECO:0000313" key="3">
    <source>
        <dbReference type="EMBL" id="MEQ7847392.1"/>
    </source>
</evidence>
<evidence type="ECO:0000313" key="4">
    <source>
        <dbReference type="Proteomes" id="UP001482520"/>
    </source>
</evidence>
<protein>
    <submittedName>
        <fullName evidence="3">Uncharacterized protein</fullName>
    </submittedName>
</protein>
<keyword evidence="2" id="KW-1133">Transmembrane helix</keyword>
<name>A0ABV1NY63_9ACTN</name>
<gene>
    <name evidence="3" type="ORF">V6R90_08890</name>
</gene>
<sequence length="186" mass="20272">MTQQWSTPGWALPVALALGVLLLAALVATGLALRGVRRSAARAEAEARTATVQLRERLEVLERRVVALDAPARARAAEEEFVITHLGADDAVDETTARADGTSPAARPDAPLFADLVLRESVVQAASLAAGVRRALGPEVRHRVRLEMRREVKRARKQRRTDQREARRAAQARQRAGLDLSREPAA</sequence>
<evidence type="ECO:0000256" key="2">
    <source>
        <dbReference type="SAM" id="Phobius"/>
    </source>
</evidence>
<keyword evidence="2" id="KW-0472">Membrane</keyword>
<proteinExistence type="predicted"/>
<reference evidence="3 4" key="1">
    <citation type="submission" date="2024-02" db="EMBL/GenBank/DDBJ databases">
        <title>Full genome sequence of Nocardioides kribbensis.</title>
        <authorList>
            <person name="Poletto B.L."/>
            <person name="Silva G."/>
            <person name="Galante D."/>
            <person name="Campos K.R."/>
            <person name="Santos M.B.N."/>
            <person name="Sacchi C.T."/>
        </authorList>
    </citation>
    <scope>NUCLEOTIDE SEQUENCE [LARGE SCALE GENOMIC DNA]</scope>
    <source>
        <strain evidence="3 4">O4R</strain>
    </source>
</reference>
<keyword evidence="4" id="KW-1185">Reference proteome</keyword>
<dbReference type="RefSeq" id="WP_349804426.1">
    <property type="nucleotide sequence ID" value="NZ_JBEGDP010000007.1"/>
</dbReference>
<feature type="region of interest" description="Disordered" evidence="1">
    <location>
        <begin position="152"/>
        <end position="186"/>
    </location>
</feature>
<dbReference type="Proteomes" id="UP001482520">
    <property type="component" value="Unassembled WGS sequence"/>
</dbReference>
<feature type="transmembrane region" description="Helical" evidence="2">
    <location>
        <begin position="12"/>
        <end position="33"/>
    </location>
</feature>